<reference evidence="1" key="1">
    <citation type="submission" date="2014-09" db="EMBL/GenBank/DDBJ databases">
        <authorList>
            <person name="Magalhaes I.L.F."/>
            <person name="Oliveira U."/>
            <person name="Santos F.R."/>
            <person name="Vidigal T.H.D.A."/>
            <person name="Brescovit A.D."/>
            <person name="Santos A.J."/>
        </authorList>
    </citation>
    <scope>NUCLEOTIDE SEQUENCE</scope>
    <source>
        <tissue evidence="1">Shoot tissue taken approximately 20 cm above the soil surface</tissue>
    </source>
</reference>
<evidence type="ECO:0000313" key="1">
    <source>
        <dbReference type="EMBL" id="JAE17667.1"/>
    </source>
</evidence>
<protein>
    <submittedName>
        <fullName evidence="1">Uncharacterized protein</fullName>
    </submittedName>
</protein>
<dbReference type="EMBL" id="GBRH01180229">
    <property type="protein sequence ID" value="JAE17667.1"/>
    <property type="molecule type" value="Transcribed_RNA"/>
</dbReference>
<accession>A0A0A9FZI3</accession>
<proteinExistence type="predicted"/>
<dbReference type="AlphaFoldDB" id="A0A0A9FZI3"/>
<organism evidence="1">
    <name type="scientific">Arundo donax</name>
    <name type="common">Giant reed</name>
    <name type="synonym">Donax arundinaceus</name>
    <dbReference type="NCBI Taxonomy" id="35708"/>
    <lineage>
        <taxon>Eukaryota</taxon>
        <taxon>Viridiplantae</taxon>
        <taxon>Streptophyta</taxon>
        <taxon>Embryophyta</taxon>
        <taxon>Tracheophyta</taxon>
        <taxon>Spermatophyta</taxon>
        <taxon>Magnoliopsida</taxon>
        <taxon>Liliopsida</taxon>
        <taxon>Poales</taxon>
        <taxon>Poaceae</taxon>
        <taxon>PACMAD clade</taxon>
        <taxon>Arundinoideae</taxon>
        <taxon>Arundineae</taxon>
        <taxon>Arundo</taxon>
    </lineage>
</organism>
<reference evidence="1" key="2">
    <citation type="journal article" date="2015" name="Data Brief">
        <title>Shoot transcriptome of the giant reed, Arundo donax.</title>
        <authorList>
            <person name="Barrero R.A."/>
            <person name="Guerrero F.D."/>
            <person name="Moolhuijzen P."/>
            <person name="Goolsby J.A."/>
            <person name="Tidwell J."/>
            <person name="Bellgard S.E."/>
            <person name="Bellgard M.I."/>
        </authorList>
    </citation>
    <scope>NUCLEOTIDE SEQUENCE</scope>
    <source>
        <tissue evidence="1">Shoot tissue taken approximately 20 cm above the soil surface</tissue>
    </source>
</reference>
<sequence length="81" mass="8910">MISLAGSLPLVNGFCSIAWQRIKMACCNEKLSGAPLMAVYSSDCKTTRNPPKRAKQFQLNKGLTVQHLPWSCVQLSNASRL</sequence>
<name>A0A0A9FZI3_ARUDO</name>